<comment type="caution">
    <text evidence="1">The sequence shown here is derived from an EMBL/GenBank/DDBJ whole genome shotgun (WGS) entry which is preliminary data.</text>
</comment>
<gene>
    <name evidence="1" type="ORF">DWX94_04955</name>
</gene>
<proteinExistence type="predicted"/>
<protein>
    <submittedName>
        <fullName evidence="1">Uncharacterized protein</fullName>
    </submittedName>
</protein>
<evidence type="ECO:0000313" key="1">
    <source>
        <dbReference type="EMBL" id="RGS43240.1"/>
    </source>
</evidence>
<sequence>MSRLFYQEGIRQELGGNQAVILGGLHWQTSAVRPAARKLAKQIKSSNAEKPCILVYFRVEFALLCALTVRYCTAVVKLVRSR</sequence>
<name>A0A412IT17_9FIRM</name>
<organism evidence="1 2">
    <name type="scientific">Coprococcus eutactus</name>
    <dbReference type="NCBI Taxonomy" id="33043"/>
    <lineage>
        <taxon>Bacteria</taxon>
        <taxon>Bacillati</taxon>
        <taxon>Bacillota</taxon>
        <taxon>Clostridia</taxon>
        <taxon>Lachnospirales</taxon>
        <taxon>Lachnospiraceae</taxon>
        <taxon>Coprococcus</taxon>
    </lineage>
</organism>
<dbReference type="Proteomes" id="UP000283295">
    <property type="component" value="Unassembled WGS sequence"/>
</dbReference>
<accession>A0A412IT17</accession>
<dbReference type="EMBL" id="QRVK01000008">
    <property type="protein sequence ID" value="RGS43240.1"/>
    <property type="molecule type" value="Genomic_DNA"/>
</dbReference>
<evidence type="ECO:0000313" key="2">
    <source>
        <dbReference type="Proteomes" id="UP000283295"/>
    </source>
</evidence>
<dbReference type="AlphaFoldDB" id="A0A412IT17"/>
<reference evidence="1 2" key="1">
    <citation type="submission" date="2018-08" db="EMBL/GenBank/DDBJ databases">
        <title>A genome reference for cultivated species of the human gut microbiota.</title>
        <authorList>
            <person name="Zou Y."/>
            <person name="Xue W."/>
            <person name="Luo G."/>
        </authorList>
    </citation>
    <scope>NUCLEOTIDE SEQUENCE [LARGE SCALE GENOMIC DNA]</scope>
    <source>
        <strain evidence="1 2">AF22-21</strain>
    </source>
</reference>